<proteinExistence type="predicted"/>
<dbReference type="AlphaFoldDB" id="A0A8S9R4A3"/>
<sequence length="85" mass="9740">MEKISLVGTRNLRWREIALNLGVGALRCAVESMPQHSSCQRFEIDFKDMIAMINEPQAWPSFATKLEAIHILQICFPDFKISHIP</sequence>
<protein>
    <recommendedName>
        <fullName evidence="3">RNase H type-1 domain-containing protein</fullName>
    </recommendedName>
</protein>
<organism evidence="1 2">
    <name type="scientific">Brassica cretica</name>
    <name type="common">Mustard</name>
    <dbReference type="NCBI Taxonomy" id="69181"/>
    <lineage>
        <taxon>Eukaryota</taxon>
        <taxon>Viridiplantae</taxon>
        <taxon>Streptophyta</taxon>
        <taxon>Embryophyta</taxon>
        <taxon>Tracheophyta</taxon>
        <taxon>Spermatophyta</taxon>
        <taxon>Magnoliopsida</taxon>
        <taxon>eudicotyledons</taxon>
        <taxon>Gunneridae</taxon>
        <taxon>Pentapetalae</taxon>
        <taxon>rosids</taxon>
        <taxon>malvids</taxon>
        <taxon>Brassicales</taxon>
        <taxon>Brassicaceae</taxon>
        <taxon>Brassiceae</taxon>
        <taxon>Brassica</taxon>
    </lineage>
</organism>
<evidence type="ECO:0008006" key="3">
    <source>
        <dbReference type="Google" id="ProtNLM"/>
    </source>
</evidence>
<accession>A0A8S9R4A3</accession>
<name>A0A8S9R4A3_BRACR</name>
<dbReference type="EMBL" id="QGKX02000996">
    <property type="protein sequence ID" value="KAF3558987.1"/>
    <property type="molecule type" value="Genomic_DNA"/>
</dbReference>
<evidence type="ECO:0000313" key="2">
    <source>
        <dbReference type="Proteomes" id="UP000712600"/>
    </source>
</evidence>
<gene>
    <name evidence="1" type="ORF">F2Q69_00012400</name>
</gene>
<dbReference type="Proteomes" id="UP000712600">
    <property type="component" value="Unassembled WGS sequence"/>
</dbReference>
<reference evidence="1" key="1">
    <citation type="submission" date="2019-12" db="EMBL/GenBank/DDBJ databases">
        <title>Genome sequencing and annotation of Brassica cretica.</title>
        <authorList>
            <person name="Studholme D.J."/>
            <person name="Sarris P."/>
        </authorList>
    </citation>
    <scope>NUCLEOTIDE SEQUENCE</scope>
    <source>
        <strain evidence="1">PFS-109/04</strain>
        <tissue evidence="1">Leaf</tissue>
    </source>
</reference>
<comment type="caution">
    <text evidence="1">The sequence shown here is derived from an EMBL/GenBank/DDBJ whole genome shotgun (WGS) entry which is preliminary data.</text>
</comment>
<evidence type="ECO:0000313" key="1">
    <source>
        <dbReference type="EMBL" id="KAF3558987.1"/>
    </source>
</evidence>